<dbReference type="REBASE" id="114902">
    <property type="entry name" value="Smi921AORF1693P"/>
</dbReference>
<name>A0A0F2DT65_9STRE</name>
<proteinExistence type="predicted"/>
<dbReference type="AlphaFoldDB" id="A0A0F2DT65"/>
<dbReference type="Proteomes" id="UP000033489">
    <property type="component" value="Unassembled WGS sequence"/>
</dbReference>
<protein>
    <submittedName>
        <fullName evidence="1">Uncharacterized protein</fullName>
    </submittedName>
</protein>
<evidence type="ECO:0000313" key="1">
    <source>
        <dbReference type="EMBL" id="KJQ74172.1"/>
    </source>
</evidence>
<gene>
    <name evidence="1" type="ORF">TZ94_01694</name>
</gene>
<comment type="caution">
    <text evidence="1">The sequence shown here is derived from an EMBL/GenBank/DDBJ whole genome shotgun (WGS) entry which is preliminary data.</text>
</comment>
<organism evidence="1 2">
    <name type="scientific">Streptococcus infantis</name>
    <dbReference type="NCBI Taxonomy" id="68892"/>
    <lineage>
        <taxon>Bacteria</taxon>
        <taxon>Bacillati</taxon>
        <taxon>Bacillota</taxon>
        <taxon>Bacilli</taxon>
        <taxon>Lactobacillales</taxon>
        <taxon>Streptococcaceae</taxon>
        <taxon>Streptococcus</taxon>
    </lineage>
</organism>
<dbReference type="PATRIC" id="fig|28037.216.peg.1663"/>
<reference evidence="1 2" key="1">
    <citation type="submission" date="2015-02" db="EMBL/GenBank/DDBJ databases">
        <title>Evolution of amylase-binding proteins of oral streptococcal species.</title>
        <authorList>
            <person name="Haase E.M."/>
        </authorList>
    </citation>
    <scope>NUCLEOTIDE SEQUENCE [LARGE SCALE GENOMIC DNA]</scope>
    <source>
        <strain evidence="1 2">UC921A</strain>
    </source>
</reference>
<accession>A0A0F2DT65</accession>
<dbReference type="EMBL" id="JYGT01000010">
    <property type="protein sequence ID" value="KJQ74172.1"/>
    <property type="molecule type" value="Genomic_DNA"/>
</dbReference>
<sequence length="390" mass="46431">MNIYTTMHKEFESNKDLIEFSRKYESSIDRFLMIRSMNKKYILDFYKENKKEVEYSKEFDLMNALFNSDFETSIIEKFILEQRNKLVLEREKEAEGLNELLSQIPIHSAGIRDDKVDSLLKSFVRNKNIKEFQILENELDNNLLTKVRNYALWSFYNQTANDLIELTLVKHPNVIPTLRKIHDIDFFVKIEDKLIPFDLKITHISDDYFNLFSKGVHENTDGFDDFIPIESDEKSESEKIKNIYKANKKRLSLPKMGGLKTNQLIQELKEKDSDPVISKFLSEITEARKQIVISTIENTKILEWWNYKYQGERLFCNNNRFFIFLTYLDKFQDARKLKGHISQISDKINELLNNITLNKVNTIQYHYEKEKSYEKDYTVQAMSIVYVNEN</sequence>
<evidence type="ECO:0000313" key="2">
    <source>
        <dbReference type="Proteomes" id="UP000033489"/>
    </source>
</evidence>